<dbReference type="InterPro" id="IPR013149">
    <property type="entry name" value="ADH-like_C"/>
</dbReference>
<evidence type="ECO:0000256" key="1">
    <source>
        <dbReference type="ARBA" id="ARBA00022857"/>
    </source>
</evidence>
<dbReference type="InterPro" id="IPR011032">
    <property type="entry name" value="GroES-like_sf"/>
</dbReference>
<sequence length="305" mass="31179">MRAVVAHGYGGPEVLRLVEVPVPEPGVGQVRIRVRAATVNPVDLVTRAGALVEAGLMAVREVTGIGWDVAGVVDRLGPGVPEFSEGQRVIGLRDLLDVSVGTYAEYVVLDVGAVVPTPSRLSDVEAATLPLNGLTATQSLDLLGLAPGETLLVTGANGAVGGFAVEIAAQQGFRVVAQGSDAEFLGSIGAEWTVARDADLIAEVRRSVPGGVHGALDTAGLGGRALAAVRNRGRFVTVVGGGDPIPLRGITVQHEWIHADGAGLARLAERELTTRVAATLPLDAAAQAHSRLAAGGLTGRLVLIP</sequence>
<dbReference type="EMBL" id="JAAXOM010000001">
    <property type="protein sequence ID" value="NKX86217.1"/>
    <property type="molecule type" value="Genomic_DNA"/>
</dbReference>
<proteinExistence type="predicted"/>
<evidence type="ECO:0000259" key="3">
    <source>
        <dbReference type="SMART" id="SM00829"/>
    </source>
</evidence>
<dbReference type="AlphaFoldDB" id="A0A846W0K1"/>
<name>A0A846W0K1_9NOCA</name>
<keyword evidence="1" id="KW-0521">NADP</keyword>
<keyword evidence="2" id="KW-0560">Oxidoreductase</keyword>
<evidence type="ECO:0000313" key="5">
    <source>
        <dbReference type="Proteomes" id="UP000572007"/>
    </source>
</evidence>
<dbReference type="SUPFAM" id="SSF50129">
    <property type="entry name" value="GroES-like"/>
    <property type="match status" value="1"/>
</dbReference>
<dbReference type="SUPFAM" id="SSF51735">
    <property type="entry name" value="NAD(P)-binding Rossmann-fold domains"/>
    <property type="match status" value="1"/>
</dbReference>
<dbReference type="PANTHER" id="PTHR48106">
    <property type="entry name" value="QUINONE OXIDOREDUCTASE PIG3-RELATED"/>
    <property type="match status" value="1"/>
</dbReference>
<dbReference type="Gene3D" id="3.40.50.720">
    <property type="entry name" value="NAD(P)-binding Rossmann-like Domain"/>
    <property type="match status" value="1"/>
</dbReference>
<dbReference type="SMART" id="SM00829">
    <property type="entry name" value="PKS_ER"/>
    <property type="match status" value="1"/>
</dbReference>
<reference evidence="4 5" key="1">
    <citation type="submission" date="2020-04" db="EMBL/GenBank/DDBJ databases">
        <title>MicrobeNet Type strains.</title>
        <authorList>
            <person name="Nicholson A.C."/>
        </authorList>
    </citation>
    <scope>NUCLEOTIDE SEQUENCE [LARGE SCALE GENOMIC DNA]</scope>
    <source>
        <strain evidence="4 5">DSM 44960</strain>
    </source>
</reference>
<dbReference type="Pfam" id="PF00107">
    <property type="entry name" value="ADH_zinc_N"/>
    <property type="match status" value="1"/>
</dbReference>
<dbReference type="PANTHER" id="PTHR48106:SF18">
    <property type="entry name" value="QUINONE OXIDOREDUCTASE PIG3"/>
    <property type="match status" value="1"/>
</dbReference>
<comment type="caution">
    <text evidence="4">The sequence shown here is derived from an EMBL/GenBank/DDBJ whole genome shotgun (WGS) entry which is preliminary data.</text>
</comment>
<dbReference type="InterPro" id="IPR013154">
    <property type="entry name" value="ADH-like_N"/>
</dbReference>
<protein>
    <submittedName>
        <fullName evidence="4">NADP-dependent oxidoreductase</fullName>
    </submittedName>
</protein>
<evidence type="ECO:0000313" key="4">
    <source>
        <dbReference type="EMBL" id="NKX86217.1"/>
    </source>
</evidence>
<dbReference type="GO" id="GO:0070402">
    <property type="term" value="F:NADPH binding"/>
    <property type="evidence" value="ECO:0007669"/>
    <property type="project" value="TreeGrafter"/>
</dbReference>
<dbReference type="Pfam" id="PF08240">
    <property type="entry name" value="ADH_N"/>
    <property type="match status" value="1"/>
</dbReference>
<dbReference type="Proteomes" id="UP000572007">
    <property type="component" value="Unassembled WGS sequence"/>
</dbReference>
<dbReference type="InterPro" id="IPR020843">
    <property type="entry name" value="ER"/>
</dbReference>
<dbReference type="GO" id="GO:0016651">
    <property type="term" value="F:oxidoreductase activity, acting on NAD(P)H"/>
    <property type="evidence" value="ECO:0007669"/>
    <property type="project" value="TreeGrafter"/>
</dbReference>
<dbReference type="CDD" id="cd05289">
    <property type="entry name" value="MDR_like_2"/>
    <property type="match status" value="1"/>
</dbReference>
<dbReference type="Gene3D" id="3.90.180.10">
    <property type="entry name" value="Medium-chain alcohol dehydrogenases, catalytic domain"/>
    <property type="match status" value="1"/>
</dbReference>
<organism evidence="4 5">
    <name type="scientific">Nocardia coubleae</name>
    <dbReference type="NCBI Taxonomy" id="356147"/>
    <lineage>
        <taxon>Bacteria</taxon>
        <taxon>Bacillati</taxon>
        <taxon>Actinomycetota</taxon>
        <taxon>Actinomycetes</taxon>
        <taxon>Mycobacteriales</taxon>
        <taxon>Nocardiaceae</taxon>
        <taxon>Nocardia</taxon>
    </lineage>
</organism>
<gene>
    <name evidence="4" type="ORF">HGA10_02675</name>
</gene>
<accession>A0A846W0K1</accession>
<keyword evidence="5" id="KW-1185">Reference proteome</keyword>
<evidence type="ECO:0000256" key="2">
    <source>
        <dbReference type="ARBA" id="ARBA00023002"/>
    </source>
</evidence>
<feature type="domain" description="Enoyl reductase (ER)" evidence="3">
    <location>
        <begin position="10"/>
        <end position="303"/>
    </location>
</feature>
<dbReference type="InterPro" id="IPR036291">
    <property type="entry name" value="NAD(P)-bd_dom_sf"/>
</dbReference>